<dbReference type="EMBL" id="JBHSBV010000001">
    <property type="protein sequence ID" value="MFC4199915.1"/>
    <property type="molecule type" value="Genomic_DNA"/>
</dbReference>
<reference evidence="3" key="1">
    <citation type="journal article" date="2019" name="Int. J. Syst. Evol. Microbiol.">
        <title>The Global Catalogue of Microorganisms (GCM) 10K type strain sequencing project: providing services to taxonomists for standard genome sequencing and annotation.</title>
        <authorList>
            <consortium name="The Broad Institute Genomics Platform"/>
            <consortium name="The Broad Institute Genome Sequencing Center for Infectious Disease"/>
            <person name="Wu L."/>
            <person name="Ma J."/>
        </authorList>
    </citation>
    <scope>NUCLEOTIDE SEQUENCE [LARGE SCALE GENOMIC DNA]</scope>
    <source>
        <strain evidence="3">LMG 24813</strain>
    </source>
</reference>
<name>A0ABV8NVP6_9BURK</name>
<feature type="compositionally biased region" description="Low complexity" evidence="1">
    <location>
        <begin position="7"/>
        <end position="16"/>
    </location>
</feature>
<feature type="region of interest" description="Disordered" evidence="1">
    <location>
        <begin position="1"/>
        <end position="21"/>
    </location>
</feature>
<accession>A0ABV8NVP6</accession>
<protein>
    <submittedName>
        <fullName evidence="2">Uncharacterized protein</fullName>
    </submittedName>
</protein>
<organism evidence="2 3">
    <name type="scientific">Candidimonas humi</name>
    <dbReference type="NCBI Taxonomy" id="683355"/>
    <lineage>
        <taxon>Bacteria</taxon>
        <taxon>Pseudomonadati</taxon>
        <taxon>Pseudomonadota</taxon>
        <taxon>Betaproteobacteria</taxon>
        <taxon>Burkholderiales</taxon>
        <taxon>Alcaligenaceae</taxon>
        <taxon>Candidimonas</taxon>
    </lineage>
</organism>
<keyword evidence="3" id="KW-1185">Reference proteome</keyword>
<dbReference type="RefSeq" id="WP_217962400.1">
    <property type="nucleotide sequence ID" value="NZ_JAHTBN010000001.1"/>
</dbReference>
<evidence type="ECO:0000313" key="2">
    <source>
        <dbReference type="EMBL" id="MFC4199915.1"/>
    </source>
</evidence>
<dbReference type="Proteomes" id="UP001595848">
    <property type="component" value="Unassembled WGS sequence"/>
</dbReference>
<gene>
    <name evidence="2" type="ORF">ACFOY1_03015</name>
</gene>
<comment type="caution">
    <text evidence="2">The sequence shown here is derived from an EMBL/GenBank/DDBJ whole genome shotgun (WGS) entry which is preliminary data.</text>
</comment>
<evidence type="ECO:0000256" key="1">
    <source>
        <dbReference type="SAM" id="MobiDB-lite"/>
    </source>
</evidence>
<proteinExistence type="predicted"/>
<sequence>MPAKAIVKTSKTAVPKAAKKTPQQRTAVRILTIQERIDDMRAFGREQSSSKAAALSFLQRAGIVTPTGKLAKPFRAA</sequence>
<evidence type="ECO:0000313" key="3">
    <source>
        <dbReference type="Proteomes" id="UP001595848"/>
    </source>
</evidence>